<dbReference type="Proteomes" id="UP001596023">
    <property type="component" value="Unassembled WGS sequence"/>
</dbReference>
<proteinExistence type="predicted"/>
<keyword evidence="2" id="KW-1185">Reference proteome</keyword>
<dbReference type="InterPro" id="IPR013783">
    <property type="entry name" value="Ig-like_fold"/>
</dbReference>
<evidence type="ECO:0000313" key="2">
    <source>
        <dbReference type="Proteomes" id="UP001596023"/>
    </source>
</evidence>
<dbReference type="Gene3D" id="2.60.40.10">
    <property type="entry name" value="Immunoglobulins"/>
    <property type="match status" value="1"/>
</dbReference>
<gene>
    <name evidence="1" type="ORF">ACFO6W_10055</name>
</gene>
<dbReference type="RefSeq" id="WP_379995921.1">
    <property type="nucleotide sequence ID" value="NZ_JBHSGN010000065.1"/>
</dbReference>
<accession>A0ABV9KVM1</accession>
<reference evidence="2" key="1">
    <citation type="journal article" date="2019" name="Int. J. Syst. Evol. Microbiol.">
        <title>The Global Catalogue of Microorganisms (GCM) 10K type strain sequencing project: providing services to taxonomists for standard genome sequencing and annotation.</title>
        <authorList>
            <consortium name="The Broad Institute Genomics Platform"/>
            <consortium name="The Broad Institute Genome Sequencing Center for Infectious Disease"/>
            <person name="Wu L."/>
            <person name="Ma J."/>
        </authorList>
    </citation>
    <scope>NUCLEOTIDE SEQUENCE [LARGE SCALE GENOMIC DNA]</scope>
    <source>
        <strain evidence="2">CCUG 66188</strain>
    </source>
</reference>
<name>A0ABV9KVM1_9BACT</name>
<organism evidence="1 2">
    <name type="scientific">Dysgonomonas termitidis</name>
    <dbReference type="NCBI Taxonomy" id="1516126"/>
    <lineage>
        <taxon>Bacteria</taxon>
        <taxon>Pseudomonadati</taxon>
        <taxon>Bacteroidota</taxon>
        <taxon>Bacteroidia</taxon>
        <taxon>Bacteroidales</taxon>
        <taxon>Dysgonomonadaceae</taxon>
        <taxon>Dysgonomonas</taxon>
    </lineage>
</organism>
<comment type="caution">
    <text evidence="1">The sequence shown here is derived from an EMBL/GenBank/DDBJ whole genome shotgun (WGS) entry which is preliminary data.</text>
</comment>
<feature type="non-terminal residue" evidence="1">
    <location>
        <position position="1"/>
    </location>
</feature>
<evidence type="ECO:0000313" key="1">
    <source>
        <dbReference type="EMBL" id="MFC4674038.1"/>
    </source>
</evidence>
<protein>
    <submittedName>
        <fullName evidence="1">BACON domain-containing protein</fullName>
    </submittedName>
</protein>
<dbReference type="EMBL" id="JBHSGN010000065">
    <property type="protein sequence ID" value="MFC4674038.1"/>
    <property type="molecule type" value="Genomic_DNA"/>
</dbReference>
<sequence length="221" mass="24183">SYNVTITKIDLEGPDTPDKAFEGTATIKATVQAWNDGNGSVTAGNNHLKVSTNVLSFPSSVGNDIIDVFTDHPDGWVIDKIEGPSREAIDWLTATPNNGAFNVTQPLTIDVLEAGPVNRSALIYIQAGNVTLVITVSQKRKVMLTFTKNIDAAGSFIDLSGLYDANTMLLFPNPTDNSGYDWDGWYDLSTGLKVVGHYRRPLIIIPEDEIQNYEARWVLIP</sequence>